<dbReference type="AlphaFoldDB" id="A0A6S6SG35"/>
<keyword evidence="1" id="KW-0812">Transmembrane</keyword>
<reference evidence="2" key="1">
    <citation type="submission" date="2020-01" db="EMBL/GenBank/DDBJ databases">
        <authorList>
            <person name="Meier V. D."/>
            <person name="Meier V D."/>
        </authorList>
    </citation>
    <scope>NUCLEOTIDE SEQUENCE</scope>
    <source>
        <strain evidence="2">HLG_WM_MAG_06</strain>
    </source>
</reference>
<keyword evidence="1" id="KW-1133">Transmembrane helix</keyword>
<sequence>MKAIVNILNTLDEYFEVKSDNEKWMMIGMVAVVIAYMSYTFFYPFALDKFNTVKAKNETLEKSIRKHKQYLQGITEEGDRNFYVKKYDNDIKNLKIDVIKVNDEISFIAAGLEELSPLLFNKESWSKFLNSLTKQAKTQDVNINYIENNYVDNDGSFGHVLQIEVGCSGEYKQIVKFINQLEKSVLVTDVYGSHIYLDKNDTVVSADINISVWGVNN</sequence>
<accession>A0A6S6SG35</accession>
<feature type="transmembrane region" description="Helical" evidence="1">
    <location>
        <begin position="24"/>
        <end position="46"/>
    </location>
</feature>
<dbReference type="InterPro" id="IPR014717">
    <property type="entry name" value="Transl_elong_EF1B/ribsomal_bS6"/>
</dbReference>
<organism evidence="2">
    <name type="scientific">uncultured Sulfurovum sp</name>
    <dbReference type="NCBI Taxonomy" id="269237"/>
    <lineage>
        <taxon>Bacteria</taxon>
        <taxon>Pseudomonadati</taxon>
        <taxon>Campylobacterota</taxon>
        <taxon>Epsilonproteobacteria</taxon>
        <taxon>Campylobacterales</taxon>
        <taxon>Sulfurovaceae</taxon>
        <taxon>Sulfurovum</taxon>
        <taxon>environmental samples</taxon>
    </lineage>
</organism>
<protein>
    <submittedName>
        <fullName evidence="2">Uncharacterized protein</fullName>
    </submittedName>
</protein>
<keyword evidence="1" id="KW-0472">Membrane</keyword>
<name>A0A6S6SG35_9BACT</name>
<dbReference type="Gene3D" id="3.30.70.60">
    <property type="match status" value="1"/>
</dbReference>
<gene>
    <name evidence="2" type="ORF">HELGO_WM17723</name>
</gene>
<dbReference type="EMBL" id="CACVAP010000057">
    <property type="protein sequence ID" value="CAA6809017.1"/>
    <property type="molecule type" value="Genomic_DNA"/>
</dbReference>
<evidence type="ECO:0000256" key="1">
    <source>
        <dbReference type="SAM" id="Phobius"/>
    </source>
</evidence>
<proteinExistence type="predicted"/>
<evidence type="ECO:0000313" key="2">
    <source>
        <dbReference type="EMBL" id="CAA6809017.1"/>
    </source>
</evidence>